<evidence type="ECO:0000313" key="1">
    <source>
        <dbReference type="EnsemblMetazoa" id="tetur10g02580.1"/>
    </source>
</evidence>
<accession>T1KFC0</accession>
<protein>
    <submittedName>
        <fullName evidence="1">Uncharacterized protein</fullName>
    </submittedName>
</protein>
<proteinExistence type="predicted"/>
<dbReference type="HOGENOM" id="CLU_3191942_0_0_1"/>
<reference evidence="2" key="1">
    <citation type="submission" date="2011-08" db="EMBL/GenBank/DDBJ databases">
        <authorList>
            <person name="Rombauts S."/>
        </authorList>
    </citation>
    <scope>NUCLEOTIDE SEQUENCE</scope>
    <source>
        <strain evidence="2">London</strain>
    </source>
</reference>
<dbReference type="EMBL" id="CAEY01000035">
    <property type="status" value="NOT_ANNOTATED_CDS"/>
    <property type="molecule type" value="Genomic_DNA"/>
</dbReference>
<dbReference type="EnsemblMetazoa" id="tetur10g02580.1">
    <property type="protein sequence ID" value="tetur10g02580.1"/>
    <property type="gene ID" value="tetur10g02580"/>
</dbReference>
<organism evidence="1 2">
    <name type="scientific">Tetranychus urticae</name>
    <name type="common">Two-spotted spider mite</name>
    <dbReference type="NCBI Taxonomy" id="32264"/>
    <lineage>
        <taxon>Eukaryota</taxon>
        <taxon>Metazoa</taxon>
        <taxon>Ecdysozoa</taxon>
        <taxon>Arthropoda</taxon>
        <taxon>Chelicerata</taxon>
        <taxon>Arachnida</taxon>
        <taxon>Acari</taxon>
        <taxon>Acariformes</taxon>
        <taxon>Trombidiformes</taxon>
        <taxon>Prostigmata</taxon>
        <taxon>Eleutherengona</taxon>
        <taxon>Raphignathae</taxon>
        <taxon>Tetranychoidea</taxon>
        <taxon>Tetranychidae</taxon>
        <taxon>Tetranychus</taxon>
    </lineage>
</organism>
<evidence type="ECO:0000313" key="2">
    <source>
        <dbReference type="Proteomes" id="UP000015104"/>
    </source>
</evidence>
<dbReference type="AlphaFoldDB" id="T1KFC0"/>
<keyword evidence="2" id="KW-1185">Reference proteome</keyword>
<sequence length="46" mass="5326">MDNQFKIQVKVDYNNVGTSIKMQKEKLNHIISANATSHDQNEFDKC</sequence>
<dbReference type="Proteomes" id="UP000015104">
    <property type="component" value="Unassembled WGS sequence"/>
</dbReference>
<reference evidence="1" key="2">
    <citation type="submission" date="2015-06" db="UniProtKB">
        <authorList>
            <consortium name="EnsemblMetazoa"/>
        </authorList>
    </citation>
    <scope>IDENTIFICATION</scope>
</reference>
<name>T1KFC0_TETUR</name>